<comment type="subcellular location">
    <subcellularLocation>
        <location evidence="1">Nucleus</location>
    </subcellularLocation>
</comment>
<dbReference type="PANTHER" id="PTHR45959">
    <property type="entry name" value="BHLH TRANSCRIPTION FACTOR"/>
    <property type="match status" value="1"/>
</dbReference>
<evidence type="ECO:0000259" key="3">
    <source>
        <dbReference type="Pfam" id="PF22754"/>
    </source>
</evidence>
<feature type="domain" description="Plant bHLH transcription factor ACT-like" evidence="3">
    <location>
        <begin position="70"/>
        <end position="112"/>
    </location>
</feature>
<dbReference type="OrthoDB" id="690068at2759"/>
<proteinExistence type="predicted"/>
<dbReference type="OMA" id="EARCCDQ"/>
<protein>
    <recommendedName>
        <fullName evidence="3">Plant bHLH transcription factor ACT-like domain-containing protein</fullName>
    </recommendedName>
</protein>
<organism evidence="4 5">
    <name type="scientific">Asparagus officinalis</name>
    <name type="common">Garden asparagus</name>
    <dbReference type="NCBI Taxonomy" id="4686"/>
    <lineage>
        <taxon>Eukaryota</taxon>
        <taxon>Viridiplantae</taxon>
        <taxon>Streptophyta</taxon>
        <taxon>Embryophyta</taxon>
        <taxon>Tracheophyta</taxon>
        <taxon>Spermatophyta</taxon>
        <taxon>Magnoliopsida</taxon>
        <taxon>Liliopsida</taxon>
        <taxon>Asparagales</taxon>
        <taxon>Asparagaceae</taxon>
        <taxon>Asparagoideae</taxon>
        <taxon>Asparagus</taxon>
    </lineage>
</organism>
<dbReference type="InterPro" id="IPR054502">
    <property type="entry name" value="bHLH-TF_ACT-like_plant"/>
</dbReference>
<dbReference type="PANTHER" id="PTHR45959:SF2">
    <property type="entry name" value="BHLH TRANSCRIPTION FACTOR"/>
    <property type="match status" value="1"/>
</dbReference>
<dbReference type="Gramene" id="ONK73039">
    <property type="protein sequence ID" value="ONK73039"/>
    <property type="gene ID" value="A4U43_C04F26500"/>
</dbReference>
<name>A0A5P1F8F9_ASPOF</name>
<keyword evidence="2" id="KW-0539">Nucleus</keyword>
<dbReference type="EMBL" id="CM007384">
    <property type="protein sequence ID" value="ONK73039.1"/>
    <property type="molecule type" value="Genomic_DNA"/>
</dbReference>
<dbReference type="GO" id="GO:0005634">
    <property type="term" value="C:nucleus"/>
    <property type="evidence" value="ECO:0007669"/>
    <property type="project" value="UniProtKB-SubCell"/>
</dbReference>
<evidence type="ECO:0000256" key="2">
    <source>
        <dbReference type="ARBA" id="ARBA00023242"/>
    </source>
</evidence>
<evidence type="ECO:0000256" key="1">
    <source>
        <dbReference type="ARBA" id="ARBA00004123"/>
    </source>
</evidence>
<evidence type="ECO:0000313" key="5">
    <source>
        <dbReference type="Proteomes" id="UP000243459"/>
    </source>
</evidence>
<evidence type="ECO:0000313" key="4">
    <source>
        <dbReference type="EMBL" id="ONK73039.1"/>
    </source>
</evidence>
<dbReference type="Proteomes" id="UP000243459">
    <property type="component" value="Chromosome 4"/>
</dbReference>
<gene>
    <name evidence="4" type="ORF">A4U43_C04F26500</name>
</gene>
<sequence>MDKNSVLGRAIKYLKQLQEQVKTLEVQPAKKIAEPAVIVRKCQLSDDDGSSCEEIFCEGKPNEANNNIDVEVEAKLSGKTVLLKIHCKKSKGLLVKILAEIESLKLSVLNTSCIPFTASAIDITVMAQVEDGFSLTVKELVKELNVSFKKFM</sequence>
<accession>A0A5P1F8F9</accession>
<reference evidence="5" key="1">
    <citation type="journal article" date="2017" name="Nat. Commun.">
        <title>The asparagus genome sheds light on the origin and evolution of a young Y chromosome.</title>
        <authorList>
            <person name="Harkess A."/>
            <person name="Zhou J."/>
            <person name="Xu C."/>
            <person name="Bowers J.E."/>
            <person name="Van der Hulst R."/>
            <person name="Ayyampalayam S."/>
            <person name="Mercati F."/>
            <person name="Riccardi P."/>
            <person name="McKain M.R."/>
            <person name="Kakrana A."/>
            <person name="Tang H."/>
            <person name="Ray J."/>
            <person name="Groenendijk J."/>
            <person name="Arikit S."/>
            <person name="Mathioni S.M."/>
            <person name="Nakano M."/>
            <person name="Shan H."/>
            <person name="Telgmann-Rauber A."/>
            <person name="Kanno A."/>
            <person name="Yue Z."/>
            <person name="Chen H."/>
            <person name="Li W."/>
            <person name="Chen Y."/>
            <person name="Xu X."/>
            <person name="Zhang Y."/>
            <person name="Luo S."/>
            <person name="Chen H."/>
            <person name="Gao J."/>
            <person name="Mao Z."/>
            <person name="Pires J.C."/>
            <person name="Luo M."/>
            <person name="Kudrna D."/>
            <person name="Wing R.A."/>
            <person name="Meyers B.C."/>
            <person name="Yi K."/>
            <person name="Kong H."/>
            <person name="Lavrijsen P."/>
            <person name="Sunseri F."/>
            <person name="Falavigna A."/>
            <person name="Ye Y."/>
            <person name="Leebens-Mack J.H."/>
            <person name="Chen G."/>
        </authorList>
    </citation>
    <scope>NUCLEOTIDE SEQUENCE [LARGE SCALE GENOMIC DNA]</scope>
    <source>
        <strain evidence="5">cv. DH0086</strain>
    </source>
</reference>
<dbReference type="InterPro" id="IPR052610">
    <property type="entry name" value="bHLH_transcription_regulator"/>
</dbReference>
<dbReference type="AlphaFoldDB" id="A0A5P1F8F9"/>
<keyword evidence="5" id="KW-1185">Reference proteome</keyword>
<dbReference type="Pfam" id="PF22754">
    <property type="entry name" value="bHLH-TF_ACT-like_plant"/>
    <property type="match status" value="1"/>
</dbReference>